<proteinExistence type="predicted"/>
<accession>A0ABY5TH23</accession>
<evidence type="ECO:0008006" key="3">
    <source>
        <dbReference type="Google" id="ProtNLM"/>
    </source>
</evidence>
<evidence type="ECO:0000313" key="1">
    <source>
        <dbReference type="EMBL" id="UVQ77163.1"/>
    </source>
</evidence>
<dbReference type="EMBL" id="CP103141">
    <property type="protein sequence ID" value="UVQ77163.1"/>
    <property type="molecule type" value="Genomic_DNA"/>
</dbReference>
<name>A0ABY5TH23_9BACE</name>
<dbReference type="RefSeq" id="WP_022276531.1">
    <property type="nucleotide sequence ID" value="NZ_CP103141.1"/>
</dbReference>
<dbReference type="Proteomes" id="UP001060104">
    <property type="component" value="Chromosome"/>
</dbReference>
<evidence type="ECO:0000313" key="2">
    <source>
        <dbReference type="Proteomes" id="UP001060104"/>
    </source>
</evidence>
<protein>
    <recommendedName>
        <fullName evidence="3">DUF4252 domain-containing protein</fullName>
    </recommendedName>
</protein>
<sequence length="161" mass="18782">MKKLLLIILVFIVSIETIYSQDFLGKNKVEVKAKFSEGAGNGDFIKSFGYEGYMYVSPNLRDMVIVIFNNKGICFLECLVTKDKKFIDSLLYNYCNDDNYKVYQINPSVNKKHEFIEGKTTMELVVESNNPAMVNAMYHLYSFNSKYKQDVIDYFDKKYNK</sequence>
<keyword evidence="2" id="KW-1185">Reference proteome</keyword>
<reference evidence="1" key="1">
    <citation type="submission" date="2022-08" db="EMBL/GenBank/DDBJ databases">
        <title>Genome Sequencing of Bacteroides fragilis Group Isolates with Nanopore Technology.</title>
        <authorList>
            <person name="Tisza M.J."/>
            <person name="Smith D."/>
            <person name="Dekker J.P."/>
        </authorList>
    </citation>
    <scope>NUCLEOTIDE SEQUENCE</scope>
    <source>
        <strain evidence="1">BFG-527</strain>
    </source>
</reference>
<gene>
    <name evidence="1" type="ORF">NXY30_12685</name>
</gene>
<organism evidence="1 2">
    <name type="scientific">Bacteroides faecis</name>
    <dbReference type="NCBI Taxonomy" id="674529"/>
    <lineage>
        <taxon>Bacteria</taxon>
        <taxon>Pseudomonadati</taxon>
        <taxon>Bacteroidota</taxon>
        <taxon>Bacteroidia</taxon>
        <taxon>Bacteroidales</taxon>
        <taxon>Bacteroidaceae</taxon>
        <taxon>Bacteroides</taxon>
    </lineage>
</organism>